<dbReference type="GO" id="GO:0043565">
    <property type="term" value="F:sequence-specific DNA binding"/>
    <property type="evidence" value="ECO:0007669"/>
    <property type="project" value="InterPro"/>
</dbReference>
<sequence length="3860" mass="444656">MSQHNNPPSHHHHYYQQQQQQLQQQHHHHQQQQHHHHQQQQQQLQHKQIQQQHNWYSHVASYPPHHSQAAAAFAEPCKASSNNNNNNNSIMNAYGSGVVASGTQATYYGAAAAAGGGVGYNLEANTVAYAHNQLLQYQQQQQQQQQQHHQQHQQQQHHVLNQRSYLPHGSMHSSYPYIKSEPLELPEHFQNPMAPPPAPAVFQQRNPIDEHAYKSNYIDDNTPFVDFSKYPEFGDDMLSPKVELTVKDEGYGSQKVPNPLSYPRRKLQTDRSSESLPICQRCKEVFFKRSIYLRHVAESSCNIQEYDFKCNLCTMSFMTSDELQKHKHLHRMDKFFCHKYCGKYFDTIAECESHEYMQHEYENFVCNMCSMTFATREQLYGHLPQHKFQQRYDCPICRLWYQTALELHEHRLAAPYFCGKYYAPAQSAVHQQQPQQQHSHQQHQQQANYKLQDCHMGTIEMPSPQHKTNTSSANALPATAALNSLLQQRQANADNAALFASTLKNEANVKLERSYSNSTSESGYSLHDNSSYNNAYGSDNSIHAAAGGGGGGGSGGAIGGPQAHSSTLDDSEDALCCVPLCGVRKSTSPTLQFFTFPKDEKYLHQWLHNLKMFHIPASSYASFRICSMHFPKRCINRYSLCYWAVPTFNLGHDDVANLYQNRELTNTFTTGEVARCSMPNCTSQRGESNLKFYNFPKDIKSLIKWCQNARLPVQAKEPRHFCSRHFEERCIGKFRLKPWAVPTLHLGAQYGKIHDNPKNLYVEEKRCCLNFCRRSRSSDFNMSLYRFPRDEVLLRRWCYNLRLDPSVYRGKNHKICSAHFIKEALGLRKLSPGAVPTLHLGHNDTFNIYENELWPPPTPSTPTNHHQQQLQQHQLQQHQQQQQQHHKYQRQSAASTSSSASSSHYVDAGDMGGSYMGMGNSGGSSSGLNVSDSMDVCCVPSCESKRHNNENITFHTIPRRPEQMRKWCHNLKIPEDKMHKGMRICSLHFEPYCIGGCMRPFAVPTLQLGHDDEDIHRNPDVIKKLNIRETCCVAVCKRNRDRDHANLHRFPSNVALLTKWCANLQRPVPDGTKLFNDAICEVHFEDRCLRNKRLEKWAVPTLILGHENIAYPLPTAEQVAEFYARPSAPNNGEEQGECCVDTCKRNPSVDDIKLYRPPEESQVLAKWSHNLQLDAAKLSSLRICNLHFEAHCIGKRMRPWAIPTLNLATNIENLYENPEHQMLYKRRTHLKTKRAANHEAGGVKPTWVPRCCLPHCRKVRALHNVQLYRFPKLNRSTLAKWAHNLQVPLVGSAQRRLCSAHFEPHVLSKKCPVPLAVPTLDLNSPPGYKIYQNPAKLKANKLCLQRVCIVESCRRQRGQGVQLFRLPHNPTQLRKWMHNIRMRPRGAMRQQYRMCSIHFETHSFNGKRLSAGAIPTLELGHNDDDIYPNEAQSFVEEHCTVEGCEASKEQPDVRLFRFPTDDEDLLWKWCNNLKMNPVDCIGVRICNKHFELDCIGPKHLYKWAIPTLHLGHDDEQIELIDNPKPEERYVDPVFKCCVPTCGKTRKFDEVQMNSFPKDPNMFQRWRHNLRLDHLNFKERERYKICNAHFEDICIGKTRLNIGSIPTLELGHEETEDLFQVNPEELQSNLFGRQRRVNSSMGMSIKQEDNSEVDEDIKPDLNMLEAKDRNIAQVKIKRSLADYKCCVPDCGRSRLEHGARLFPFPNGKQQQSKWRHNLRLQPDEVDRSTRVCSAHFNRRCIDGKQLRSWAMPTQQLGHQELPIYENPKNIPGFFTPTCALAHCRKRRSIDNDLRTYRYPRSEDLLEKWRVNLRLAPDQCRGRICADHFEPMVRGKLKLKTGAVPTLKLGHNEGVVFDNEAIKAGLQQEAEEGGDQETSTESLVKVKQERLDPEEEPTDDVDHEQQHDDDDEQADHGYFDPLELVETFAEQHSAEDEDEVNEDDDEDEDEDEPGDDDELLLPDTPPVKRLPPLVLPPRREKAVNNVTPICCLKHCRKERTASHQLSTFGFPKDRQQLLKWSANLQLSLDDCVGRVCIEHFESEMLGTRKLKQHAVPTLNLGHATPLSYSCNGQALSIYDAQPQHSVFRLWSLKHCRKRKHPTEPPDQQQRQLDQNPSTMMTKRRCCLPSCGKQPEVHGVQLQRLPSNRIQLRKWLHNLKLSPMLDSSQARLCSEHFEPELLDHVEDAVPTLRLGHDDTHIYRNRGNIAAASTSSACLVASCPCARLNLYRCYDLPEHRLVQQAWLQWLELPLPQQASDGKLCVMHFMQLFEQVPLPAELPGSVLRQLQETYDLIGGSTMAMKLRCAVPGCYSKYTDNIRLTKLPMCPGMCSKWVHNTKINYDATRHYVYRICMLHFESRCLGPVRPKLWAVPTLHLNHNDANIYQNPKLDGQFPSAPVPPPVPVAMTASVPVALTASVPVELPLRIKTELAFSGSPSASASPSPRGKLRFCCIPSCLQQATSQTRLFRFPIAETALLKWLVNTQQQPRLVDTQQLFICQDHFEEEAICKKQLRSWAVPTLKLGHDGHVIPNARHNGNIADSQENKQTLQYIWENYCSVLSCFQPRSEELRLYAYPTDRPTIRKWATNCKHRSMQASSDGFQVCQLHFAPHCFDRETGELREDAVPTLELSRCLNDVHCIVAGCVKDEDGPRQRFYKMPKRSAQLLSWCHNLRLDAQTMGSGEHHVCDRHFETQCINQQKLLRPGARPTLHLGHDEPIELMPNPAEWDATDAAAAIDNVCCVPNCGLAKDEEEDVQLFAFPKLRSLAEKWLQNIRLENISREQLMRLRICGAHFDDSCLESNGRPQLGAMPTLQLGHEDNGNIHRSTDASAVKAKKFCNRSGSSYDCCYPQCVELQKSYLRISYDLPQSEALRLKWLEYMGLEKTEEKLLKLCPLHLVLLYDHSVEHFAEEHTPEQQLDANYEDSRNSVRLRVISCAVPGCRTLKPRDGGILYGLPQRRDVLEMWLHNMQLVFYEQQRYMYKICSKHFESCCFMDSTRRLKPWTMPTLELPPRDAEEAPIYPNPSEQEWQRMNELLAVEQLQPQPEEQQQPEELCNLLEPIVKMEHIERDEDEEERYEYQEQQEEELQPDNVDDNSQQPLALEVLLEVGHVEKCTTYEQMDNEANLSYAEQKQHLMHGYGGGPSSGHLSSNGFKYTARHCSVQGCDVTVNDVNGNIKLHKFPTSLDAMEKWKHNTQVEVDLNYSWRFRICSYHFTEECFHGARIKRGAMPTLSLGPRRPLKIYDNEFGTTLPLPEPEQLQLKEEKQVSRSIRIAISLRLPEPAPPHKSSKFCQVDGCPNHLTSENLTLHKFPHDVDMCAKWQHNTQVPFDPEYRWRYRICSAHFEPICLLNMRLLHGSVPTLKLGPRAPRELFDSDFEAINLRLDKQKNSSGEQQFPIKLEQDFQEEEEAELSYLVPEMQLHEDMEQAHGRSSNWEELRLPSIKQEAEEQSVTSYNPVKSGYDKCSLVHCQRQRSQHGVHIYKFPRSRQQQQRWMHNLRIKYDERRPWKTMICSVHFERSCIRLRKLCSWAVPTLELGDNVPLEIYTNEQSRQQLEVGSDCEDMPLEDGYEDDDYDDDLAQQMANEPLVKRERRSRLDPLPPGQLPPWKIKVCSLPYCRSPRGDGIKLFRLPNNTSSIRKWEQATGMRFTEAQRNTKLICSRHFDPQLIGVRRLMYNAVPTLNLGPRSGESSAALLPDVGPRCCMLDCQAEGKDAKLHKFPSDPMLLHQWCHALNLSDIQRYRGKHICALHLPAKTPNCIVCGIEQLQLPLLDFPENRNLRAKWCYNLKIEPIAKWDNSRQICSKHFESYCFTQPGQLQPEAAPTLHLRHNDSNIFLNDYAITDDSKMLRIKDEPLDSDDLML</sequence>
<feature type="compositionally biased region" description="Pro residues" evidence="7">
    <location>
        <begin position="1961"/>
        <end position="1971"/>
    </location>
</feature>
<feature type="compositionally biased region" description="Basic residues" evidence="7">
    <location>
        <begin position="25"/>
        <end position="38"/>
    </location>
</feature>
<feature type="region of interest" description="Disordered" evidence="7">
    <location>
        <begin position="3063"/>
        <end position="3092"/>
    </location>
</feature>
<evidence type="ECO:0000313" key="10">
    <source>
        <dbReference type="Proteomes" id="UP000515160"/>
    </source>
</evidence>
<feature type="domain" description="THAP-type" evidence="9">
    <location>
        <begin position="1984"/>
        <end position="2057"/>
    </location>
</feature>
<keyword evidence="4 6" id="KW-0238">DNA-binding</keyword>
<dbReference type="GO" id="GO:0008270">
    <property type="term" value="F:zinc ion binding"/>
    <property type="evidence" value="ECO:0007669"/>
    <property type="project" value="UniProtKB-KW"/>
</dbReference>
<feature type="region of interest" description="Disordered" evidence="7">
    <location>
        <begin position="1"/>
        <end position="53"/>
    </location>
</feature>
<accession>A0A9C6T2V4</accession>
<dbReference type="Gene3D" id="3.30.160.60">
    <property type="entry name" value="Classic Zinc Finger"/>
    <property type="match status" value="2"/>
</dbReference>
<dbReference type="SUPFAM" id="SSF57716">
    <property type="entry name" value="Glucocorticoid receptor-like (DNA-binding domain)"/>
    <property type="match status" value="26"/>
</dbReference>
<feature type="domain" description="THAP-type" evidence="9">
    <location>
        <begin position="1134"/>
        <end position="1206"/>
    </location>
</feature>
<feature type="compositionally biased region" description="Low complexity" evidence="7">
    <location>
        <begin position="15"/>
        <end position="24"/>
    </location>
</feature>
<name>A0A9C6T2V4_DROAB</name>
<dbReference type="SMART" id="SM00355">
    <property type="entry name" value="ZnF_C2H2"/>
    <property type="match status" value="4"/>
</dbReference>
<evidence type="ECO:0000256" key="1">
    <source>
        <dbReference type="ARBA" id="ARBA00022723"/>
    </source>
</evidence>
<organism evidence="10 11">
    <name type="scientific">Drosophila albomicans</name>
    <name type="common">Fruit fly</name>
    <dbReference type="NCBI Taxonomy" id="7291"/>
    <lineage>
        <taxon>Eukaryota</taxon>
        <taxon>Metazoa</taxon>
        <taxon>Ecdysozoa</taxon>
        <taxon>Arthropoda</taxon>
        <taxon>Hexapoda</taxon>
        <taxon>Insecta</taxon>
        <taxon>Pterygota</taxon>
        <taxon>Neoptera</taxon>
        <taxon>Endopterygota</taxon>
        <taxon>Diptera</taxon>
        <taxon>Brachycera</taxon>
        <taxon>Muscomorpha</taxon>
        <taxon>Ephydroidea</taxon>
        <taxon>Drosophilidae</taxon>
        <taxon>Drosophila</taxon>
    </lineage>
</organism>
<feature type="compositionally biased region" description="Low complexity" evidence="7">
    <location>
        <begin position="892"/>
        <end position="903"/>
    </location>
</feature>
<feature type="region of interest" description="Disordered" evidence="7">
    <location>
        <begin position="1929"/>
        <end position="1971"/>
    </location>
</feature>
<evidence type="ECO:0000256" key="7">
    <source>
        <dbReference type="SAM" id="MobiDB-lite"/>
    </source>
</evidence>
<feature type="domain" description="THAP-type" evidence="9">
    <location>
        <begin position="2445"/>
        <end position="2519"/>
    </location>
</feature>
<dbReference type="PROSITE" id="PS50157">
    <property type="entry name" value="ZINC_FINGER_C2H2_2"/>
    <property type="match status" value="3"/>
</dbReference>
<feature type="compositionally biased region" description="Acidic residues" evidence="7">
    <location>
        <begin position="1933"/>
        <end position="1958"/>
    </location>
</feature>
<keyword evidence="1" id="KW-0479">Metal-binding</keyword>
<feature type="domain" description="THAP-type" evidence="9">
    <location>
        <begin position="934"/>
        <end position="1007"/>
    </location>
</feature>
<feature type="domain" description="THAP-type" evidence="9">
    <location>
        <begin position="672"/>
        <end position="745"/>
    </location>
</feature>
<feature type="domain" description="THAP-type" evidence="9">
    <location>
        <begin position="3285"/>
        <end position="3360"/>
    </location>
</feature>
<dbReference type="OrthoDB" id="7312725at2759"/>
<feature type="domain" description="THAP-type" evidence="9">
    <location>
        <begin position="1769"/>
        <end position="1846"/>
    </location>
</feature>
<reference evidence="11" key="1">
    <citation type="submission" date="2025-08" db="UniProtKB">
        <authorList>
            <consortium name="RefSeq"/>
        </authorList>
    </citation>
    <scope>IDENTIFICATION</scope>
    <source>
        <strain evidence="11">15112-1751.03</strain>
        <tissue evidence="11">Whole Adult</tissue>
    </source>
</reference>
<feature type="domain" description="THAP-type" evidence="9">
    <location>
        <begin position="2118"/>
        <end position="2190"/>
    </location>
</feature>
<dbReference type="PROSITE" id="PS50950">
    <property type="entry name" value="ZF_THAP"/>
    <property type="match status" value="25"/>
</dbReference>
<feature type="compositionally biased region" description="Gly residues" evidence="7">
    <location>
        <begin position="547"/>
        <end position="559"/>
    </location>
</feature>
<feature type="domain" description="THAP-type" evidence="9">
    <location>
        <begin position="3749"/>
        <end position="3824"/>
    </location>
</feature>
<feature type="domain" description="C2H2-type" evidence="8">
    <location>
        <begin position="335"/>
        <end position="364"/>
    </location>
</feature>
<feature type="domain" description="THAP-type" evidence="9">
    <location>
        <begin position="3602"/>
        <end position="3680"/>
    </location>
</feature>
<dbReference type="InterPro" id="IPR026516">
    <property type="entry name" value="THAP1/10"/>
</dbReference>
<feature type="compositionally biased region" description="Acidic residues" evidence="7">
    <location>
        <begin position="1890"/>
        <end position="1911"/>
    </location>
</feature>
<feature type="domain" description="THAP-type" evidence="9">
    <location>
        <begin position="2299"/>
        <end position="2373"/>
    </location>
</feature>
<feature type="domain" description="THAP-type" evidence="9">
    <location>
        <begin position="3153"/>
        <end position="3230"/>
    </location>
</feature>
<feature type="domain" description="THAP-type" evidence="9">
    <location>
        <begin position="2550"/>
        <end position="2626"/>
    </location>
</feature>
<feature type="domain" description="THAP-type" evidence="9">
    <location>
        <begin position="1344"/>
        <end position="1418"/>
    </location>
</feature>
<feature type="region of interest" description="Disordered" evidence="7">
    <location>
        <begin position="547"/>
        <end position="566"/>
    </location>
</feature>
<feature type="region of interest" description="Disordered" evidence="7">
    <location>
        <begin position="1866"/>
        <end position="1914"/>
    </location>
</feature>
<keyword evidence="10" id="KW-1185">Reference proteome</keyword>
<dbReference type="Proteomes" id="UP000515160">
    <property type="component" value="Chromosome 2L"/>
</dbReference>
<feature type="domain" description="THAP-type" evidence="9">
    <location>
        <begin position="762"/>
        <end position="839"/>
    </location>
</feature>
<feature type="compositionally biased region" description="Low complexity" evidence="7">
    <location>
        <begin position="140"/>
        <end position="158"/>
    </location>
</feature>
<gene>
    <name evidence="11" type="primary">LOC117565934</name>
</gene>
<feature type="domain" description="THAP-type" evidence="9">
    <location>
        <begin position="2928"/>
        <end position="3006"/>
    </location>
</feature>
<proteinExistence type="predicted"/>
<feature type="domain" description="THAP-type" evidence="9">
    <location>
        <begin position="572"/>
        <end position="649"/>
    </location>
</feature>
<feature type="domain" description="C2H2-type" evidence="8">
    <location>
        <begin position="364"/>
        <end position="391"/>
    </location>
</feature>
<feature type="domain" description="THAP-type" evidence="9">
    <location>
        <begin position="1679"/>
        <end position="1754"/>
    </location>
</feature>
<dbReference type="SMART" id="SM00980">
    <property type="entry name" value="THAP"/>
    <property type="match status" value="25"/>
</dbReference>
<feature type="domain" description="C2H2-type" evidence="8">
    <location>
        <begin position="308"/>
        <end position="335"/>
    </location>
</feature>
<dbReference type="InterPro" id="IPR006612">
    <property type="entry name" value="THAP_Znf"/>
</dbReference>
<dbReference type="PROSITE" id="PS00028">
    <property type="entry name" value="ZINC_FINGER_C2H2_1"/>
    <property type="match status" value="3"/>
</dbReference>
<protein>
    <submittedName>
        <fullName evidence="11">LOW QUALITY PROTEIN: uncharacterized protein LOC117565934</fullName>
    </submittedName>
</protein>
<feature type="domain" description="THAP-type" evidence="9">
    <location>
        <begin position="1027"/>
        <end position="1103"/>
    </location>
</feature>
<feature type="domain" description="THAP-type" evidence="9">
    <location>
        <begin position="1248"/>
        <end position="1321"/>
    </location>
</feature>
<evidence type="ECO:0000256" key="3">
    <source>
        <dbReference type="ARBA" id="ARBA00022833"/>
    </source>
</evidence>
<keyword evidence="3" id="KW-0862">Zinc</keyword>
<evidence type="ECO:0000259" key="9">
    <source>
        <dbReference type="PROSITE" id="PS50950"/>
    </source>
</evidence>
<evidence type="ECO:0000256" key="6">
    <source>
        <dbReference type="PROSITE-ProRule" id="PRU00309"/>
    </source>
</evidence>
<feature type="compositionally biased region" description="Low complexity" evidence="7">
    <location>
        <begin position="861"/>
        <end position="883"/>
    </location>
</feature>
<dbReference type="SUPFAM" id="SSF57667">
    <property type="entry name" value="beta-beta-alpha zinc fingers"/>
    <property type="match status" value="2"/>
</dbReference>
<feature type="region of interest" description="Disordered" evidence="7">
    <location>
        <begin position="850"/>
        <end position="907"/>
    </location>
</feature>
<feature type="domain" description="THAP-type" evidence="9">
    <location>
        <begin position="1435"/>
        <end position="1509"/>
    </location>
</feature>
<dbReference type="InterPro" id="IPR036236">
    <property type="entry name" value="Znf_C2H2_sf"/>
</dbReference>
<evidence type="ECO:0000259" key="8">
    <source>
        <dbReference type="PROSITE" id="PS50157"/>
    </source>
</evidence>
<dbReference type="PANTHER" id="PTHR46600">
    <property type="entry name" value="THAP DOMAIN-CONTAINING"/>
    <property type="match status" value="1"/>
</dbReference>
<keyword evidence="2 5" id="KW-0863">Zinc-finger</keyword>
<evidence type="ECO:0000256" key="5">
    <source>
        <dbReference type="PROSITE-ProRule" id="PRU00042"/>
    </source>
</evidence>
<feature type="compositionally biased region" description="Acidic residues" evidence="7">
    <location>
        <begin position="3067"/>
        <end position="3090"/>
    </location>
</feature>
<feature type="domain" description="THAP-type" evidence="9">
    <location>
        <begin position="2733"/>
        <end position="2811"/>
    </location>
</feature>
<feature type="compositionally biased region" description="Low complexity" evidence="7">
    <location>
        <begin position="39"/>
        <end position="53"/>
    </location>
</feature>
<dbReference type="GeneID" id="117565934"/>
<evidence type="ECO:0000313" key="11">
    <source>
        <dbReference type="RefSeq" id="XP_051859127.1"/>
    </source>
</evidence>
<dbReference type="RefSeq" id="XP_051859127.1">
    <property type="nucleotide sequence ID" value="XM_052003167.1"/>
</dbReference>
<feature type="domain" description="THAP-type" evidence="9">
    <location>
        <begin position="3456"/>
        <end position="3533"/>
    </location>
</feature>
<dbReference type="Pfam" id="PF05485">
    <property type="entry name" value="THAP"/>
    <property type="match status" value="26"/>
</dbReference>
<evidence type="ECO:0000256" key="4">
    <source>
        <dbReference type="ARBA" id="ARBA00023125"/>
    </source>
</evidence>
<feature type="domain" description="THAP-type" evidence="9">
    <location>
        <begin position="1531"/>
        <end position="1608"/>
    </location>
</feature>
<feature type="region of interest" description="Disordered" evidence="7">
    <location>
        <begin position="140"/>
        <end position="159"/>
    </location>
</feature>
<evidence type="ECO:0000256" key="2">
    <source>
        <dbReference type="ARBA" id="ARBA00022771"/>
    </source>
</evidence>
<feature type="domain" description="THAP-type" evidence="9">
    <location>
        <begin position="2631"/>
        <end position="2708"/>
    </location>
</feature>
<dbReference type="PANTHER" id="PTHR46600:SF11">
    <property type="entry name" value="THAP DOMAIN-CONTAINING PROTEIN 10"/>
    <property type="match status" value="1"/>
</dbReference>
<dbReference type="InterPro" id="IPR013087">
    <property type="entry name" value="Znf_C2H2_type"/>
</dbReference>
<dbReference type="SMART" id="SM00692">
    <property type="entry name" value="DM3"/>
    <property type="match status" value="25"/>
</dbReference>